<keyword evidence="1" id="KW-0812">Transmembrane</keyword>
<dbReference type="RefSeq" id="WP_198842110.1">
    <property type="nucleotide sequence ID" value="NZ_JAEHFJ010000007.1"/>
</dbReference>
<name>A0ABS0WTZ6_9FLAO</name>
<dbReference type="Proteomes" id="UP000623301">
    <property type="component" value="Unassembled WGS sequence"/>
</dbReference>
<accession>A0ABS0WTZ6</accession>
<evidence type="ECO:0000256" key="1">
    <source>
        <dbReference type="SAM" id="Phobius"/>
    </source>
</evidence>
<organism evidence="2 3">
    <name type="scientific">Aureibaculum flavum</name>
    <dbReference type="NCBI Taxonomy" id="2795986"/>
    <lineage>
        <taxon>Bacteria</taxon>
        <taxon>Pseudomonadati</taxon>
        <taxon>Bacteroidota</taxon>
        <taxon>Flavobacteriia</taxon>
        <taxon>Flavobacteriales</taxon>
        <taxon>Flavobacteriaceae</taxon>
        <taxon>Aureibaculum</taxon>
    </lineage>
</organism>
<dbReference type="EMBL" id="JAEHFJ010000007">
    <property type="protein sequence ID" value="MBJ2175445.1"/>
    <property type="molecule type" value="Genomic_DNA"/>
</dbReference>
<comment type="caution">
    <text evidence="2">The sequence shown here is derived from an EMBL/GenBank/DDBJ whole genome shotgun (WGS) entry which is preliminary data.</text>
</comment>
<keyword evidence="1" id="KW-0472">Membrane</keyword>
<proteinExistence type="predicted"/>
<sequence length="199" mass="23809">MRPRSLEIYKRRKGIYISPENSIAISLTILVFLLEYLVKQFGFDFDGWDRVIGMLLLFYVFILITSNFFRYERDIGEHFGKIVFWEDRVQLGSCTYKLSEIEKLAFPTTYDVRGIHTNLTLEFSPSKSNGMDNVLILTLKNGKKLEYNFLQTENYKLTYFKDIFVHYYKHEIISWIELIGILNVHDYRKIQEFKKEIHT</sequence>
<feature type="transmembrane region" description="Helical" evidence="1">
    <location>
        <begin position="50"/>
        <end position="69"/>
    </location>
</feature>
<protein>
    <recommendedName>
        <fullName evidence="4">SMODS-associating 2TM beta-strand rich effector domain-containing protein</fullName>
    </recommendedName>
</protein>
<keyword evidence="1" id="KW-1133">Transmembrane helix</keyword>
<gene>
    <name evidence="2" type="ORF">JBL43_14430</name>
</gene>
<evidence type="ECO:0000313" key="3">
    <source>
        <dbReference type="Proteomes" id="UP000623301"/>
    </source>
</evidence>
<reference evidence="2 3" key="1">
    <citation type="submission" date="2020-12" db="EMBL/GenBank/DDBJ databases">
        <title>Aureibaculum luteum sp. nov. and Aureibaculum flavum sp. nov., novel members of the family Flavobacteriaceae isolated from Antarctic intertidal sediments.</title>
        <authorList>
            <person name="He X."/>
            <person name="Zhang X."/>
        </authorList>
    </citation>
    <scope>NUCLEOTIDE SEQUENCE [LARGE SCALE GENOMIC DNA]</scope>
    <source>
        <strain evidence="2 3">A20</strain>
    </source>
</reference>
<evidence type="ECO:0000313" key="2">
    <source>
        <dbReference type="EMBL" id="MBJ2175445.1"/>
    </source>
</evidence>
<keyword evidence="3" id="KW-1185">Reference proteome</keyword>
<feature type="transmembrane region" description="Helical" evidence="1">
    <location>
        <begin position="21"/>
        <end position="38"/>
    </location>
</feature>
<evidence type="ECO:0008006" key="4">
    <source>
        <dbReference type="Google" id="ProtNLM"/>
    </source>
</evidence>